<sequence length="147" mass="17257">MNLYPQLASSLENALDKHDVISIGDAWMVFREQYLELKKHKPKTMADLGIQAELFIDNSRDLKQFYFAFHYRVKCKLEGEVYEFYELVYCEFDVKNAAPALLKTGDAIEAWESFTSFKGAVKRVDEWEVLRQFKDLQTTYKVYGTEV</sequence>
<dbReference type="EMBL" id="BAAAFD010000020">
    <property type="protein sequence ID" value="GAA0860194.1"/>
    <property type="molecule type" value="Genomic_DNA"/>
</dbReference>
<proteinExistence type="predicted"/>
<protein>
    <submittedName>
        <fullName evidence="1">Uncharacterized protein</fullName>
    </submittedName>
</protein>
<dbReference type="Proteomes" id="UP001500359">
    <property type="component" value="Unassembled WGS sequence"/>
</dbReference>
<keyword evidence="2" id="KW-1185">Reference proteome</keyword>
<reference evidence="1 2" key="1">
    <citation type="journal article" date="2019" name="Int. J. Syst. Evol. Microbiol.">
        <title>The Global Catalogue of Microorganisms (GCM) 10K type strain sequencing project: providing services to taxonomists for standard genome sequencing and annotation.</title>
        <authorList>
            <consortium name="The Broad Institute Genomics Platform"/>
            <consortium name="The Broad Institute Genome Sequencing Center for Infectious Disease"/>
            <person name="Wu L."/>
            <person name="Ma J."/>
        </authorList>
    </citation>
    <scope>NUCLEOTIDE SEQUENCE [LARGE SCALE GENOMIC DNA]</scope>
    <source>
        <strain evidence="1 2">JCM 15896</strain>
    </source>
</reference>
<name>A0ABN1LTK9_9ALTE</name>
<gene>
    <name evidence="1" type="ORF">GCM10009114_36410</name>
</gene>
<accession>A0ABN1LTK9</accession>
<comment type="caution">
    <text evidence="1">The sequence shown here is derived from an EMBL/GenBank/DDBJ whole genome shotgun (WGS) entry which is preliminary data.</text>
</comment>
<evidence type="ECO:0000313" key="1">
    <source>
        <dbReference type="EMBL" id="GAA0860194.1"/>
    </source>
</evidence>
<organism evidence="1 2">
    <name type="scientific">Aliiglaciecola litoralis</name>
    <dbReference type="NCBI Taxonomy" id="582857"/>
    <lineage>
        <taxon>Bacteria</taxon>
        <taxon>Pseudomonadati</taxon>
        <taxon>Pseudomonadota</taxon>
        <taxon>Gammaproteobacteria</taxon>
        <taxon>Alteromonadales</taxon>
        <taxon>Alteromonadaceae</taxon>
        <taxon>Aliiglaciecola</taxon>
    </lineage>
</organism>
<evidence type="ECO:0000313" key="2">
    <source>
        <dbReference type="Proteomes" id="UP001500359"/>
    </source>
</evidence>
<dbReference type="RefSeq" id="WP_343862586.1">
    <property type="nucleotide sequence ID" value="NZ_BAAAFD010000020.1"/>
</dbReference>